<dbReference type="InterPro" id="IPR016888">
    <property type="entry name" value="UCP028498"/>
</dbReference>
<reference evidence="1 2" key="1">
    <citation type="submission" date="2023-06" db="EMBL/GenBank/DDBJ databases">
        <title>Rock-solubilizing bacteria, Microbacterium invictum, promotes re-establishment of vegetation in rocky wasteland by accelerating rock bio-weathering and reshaping soil bacterial community.</title>
        <authorList>
            <person name="Liu C."/>
        </authorList>
    </citation>
    <scope>NUCLEOTIDE SEQUENCE [LARGE SCALE GENOMIC DNA]</scope>
    <source>
        <strain evidence="1 2">X-18</strain>
    </source>
</reference>
<evidence type="ECO:0000313" key="2">
    <source>
        <dbReference type="Proteomes" id="UP001324533"/>
    </source>
</evidence>
<keyword evidence="2" id="KW-1185">Reference proteome</keyword>
<dbReference type="Proteomes" id="UP001324533">
    <property type="component" value="Chromosome"/>
</dbReference>
<organism evidence="1 2">
    <name type="scientific">Microbacterium invictum</name>
    <dbReference type="NCBI Taxonomy" id="515415"/>
    <lineage>
        <taxon>Bacteria</taxon>
        <taxon>Bacillati</taxon>
        <taxon>Actinomycetota</taxon>
        <taxon>Actinomycetes</taxon>
        <taxon>Micrococcales</taxon>
        <taxon>Microbacteriaceae</taxon>
        <taxon>Microbacterium</taxon>
    </lineage>
</organism>
<dbReference type="EMBL" id="CP139779">
    <property type="protein sequence ID" value="WQB71251.1"/>
    <property type="molecule type" value="Genomic_DNA"/>
</dbReference>
<sequence length="137" mass="14509">MRGADPVGDEAGVRAWEPDERRALDRAPLIRIAAARSDGSVGRFATIGHVRVGDAELVRSLRGADGAWYRGALRSGRAEIDVGGRRIGVAVTPASEPPGDVDAAFRARYGDDAGVRAMIRPPARDSTLLLRPLGVVD</sequence>
<accession>A0ABZ0VF03</accession>
<protein>
    <submittedName>
        <fullName evidence="1">DUF2255 family protein</fullName>
    </submittedName>
</protein>
<gene>
    <name evidence="1" type="ORF">T9R20_04585</name>
</gene>
<dbReference type="RefSeq" id="WP_322411369.1">
    <property type="nucleotide sequence ID" value="NZ_CP139779.1"/>
</dbReference>
<proteinExistence type="predicted"/>
<dbReference type="Pfam" id="PF10012">
    <property type="entry name" value="DUF2255"/>
    <property type="match status" value="1"/>
</dbReference>
<evidence type="ECO:0000313" key="1">
    <source>
        <dbReference type="EMBL" id="WQB71251.1"/>
    </source>
</evidence>
<name>A0ABZ0VF03_9MICO</name>